<evidence type="ECO:0000313" key="7">
    <source>
        <dbReference type="EMBL" id="QAT60747.1"/>
    </source>
</evidence>
<dbReference type="PROSITE" id="PS51012">
    <property type="entry name" value="ABC_TM2"/>
    <property type="match status" value="1"/>
</dbReference>
<evidence type="ECO:0000256" key="5">
    <source>
        <dbReference type="RuleBase" id="RU361157"/>
    </source>
</evidence>
<feature type="transmembrane region" description="Helical" evidence="5">
    <location>
        <begin position="131"/>
        <end position="155"/>
    </location>
</feature>
<dbReference type="AlphaFoldDB" id="A0A410Q9U5"/>
<evidence type="ECO:0000313" key="8">
    <source>
        <dbReference type="Proteomes" id="UP000287969"/>
    </source>
</evidence>
<sequence length="251" mass="28032">MNVFIILWRNIKWRFHNAFTIMITILQPMLWLVLYSAVAGQSMKNIGIENYTAFILPGLIVLVSFGACSSSGIMNYIMKRDGSFYRILIAPIQRSSIILGQVLEAVLCTFFEVAVMCIISMIFSVKISSGFIGMILMALFVFMTAFFMAGLTYAISLSLPNEAVYETAMNAIVLPIFFLSTALFPVESLSGRLAVAVNLNPFTHIINAMRSLLFDEIILSKDILPVTILFIIMCCGSFGLALWRLKKETVQ</sequence>
<evidence type="ECO:0000256" key="2">
    <source>
        <dbReference type="ARBA" id="ARBA00022692"/>
    </source>
</evidence>
<feature type="transmembrane region" description="Helical" evidence="5">
    <location>
        <begin position="167"/>
        <end position="186"/>
    </location>
</feature>
<dbReference type="Pfam" id="PF01061">
    <property type="entry name" value="ABC2_membrane"/>
    <property type="match status" value="1"/>
</dbReference>
<feature type="transmembrane region" description="Helical" evidence="5">
    <location>
        <begin position="98"/>
        <end position="125"/>
    </location>
</feature>
<dbReference type="InterPro" id="IPR013525">
    <property type="entry name" value="ABC2_TM"/>
</dbReference>
<feature type="domain" description="ABC transmembrane type-2" evidence="6">
    <location>
        <begin position="19"/>
        <end position="248"/>
    </location>
</feature>
<keyword evidence="8" id="KW-1185">Reference proteome</keyword>
<dbReference type="EMBL" id="CP035282">
    <property type="protein sequence ID" value="QAT60747.1"/>
    <property type="molecule type" value="Genomic_DNA"/>
</dbReference>
<dbReference type="OrthoDB" id="670210at2"/>
<evidence type="ECO:0000256" key="3">
    <source>
        <dbReference type="ARBA" id="ARBA00022989"/>
    </source>
</evidence>
<proteinExistence type="inferred from homology"/>
<comment type="subcellular location">
    <subcellularLocation>
        <location evidence="5">Cell membrane</location>
        <topology evidence="5">Multi-pass membrane protein</topology>
    </subcellularLocation>
    <subcellularLocation>
        <location evidence="1">Membrane</location>
        <topology evidence="1">Multi-pass membrane protein</topology>
    </subcellularLocation>
</comment>
<dbReference type="InterPro" id="IPR047817">
    <property type="entry name" value="ABC2_TM_bact-type"/>
</dbReference>
<organism evidence="7 8">
    <name type="scientific">Acidilutibacter cellobiosedens</name>
    <dbReference type="NCBI Taxonomy" id="2507161"/>
    <lineage>
        <taxon>Bacteria</taxon>
        <taxon>Bacillati</taxon>
        <taxon>Bacillota</taxon>
        <taxon>Tissierellia</taxon>
        <taxon>Tissierellales</taxon>
        <taxon>Acidilutibacteraceae</taxon>
        <taxon>Acidilutibacter</taxon>
    </lineage>
</organism>
<dbReference type="PRINTS" id="PR00164">
    <property type="entry name" value="ABC2TRNSPORT"/>
</dbReference>
<protein>
    <recommendedName>
        <fullName evidence="5">Transport permease protein</fullName>
    </recommendedName>
</protein>
<reference evidence="8" key="1">
    <citation type="submission" date="2019-01" db="EMBL/GenBank/DDBJ databases">
        <title>Draft genomes of a novel of Sporanaerobacter strains.</title>
        <authorList>
            <person name="Ma S."/>
        </authorList>
    </citation>
    <scope>NUCLEOTIDE SEQUENCE [LARGE SCALE GENOMIC DNA]</scope>
    <source>
        <strain evidence="8">NJN-17</strain>
    </source>
</reference>
<evidence type="ECO:0000256" key="1">
    <source>
        <dbReference type="ARBA" id="ARBA00004141"/>
    </source>
</evidence>
<accession>A0A410Q9U5</accession>
<dbReference type="InterPro" id="IPR051784">
    <property type="entry name" value="Nod_factor_ABC_transporter"/>
</dbReference>
<dbReference type="PIRSF" id="PIRSF006648">
    <property type="entry name" value="DrrB"/>
    <property type="match status" value="1"/>
</dbReference>
<dbReference type="RefSeq" id="WP_128751996.1">
    <property type="nucleotide sequence ID" value="NZ_CP035282.1"/>
</dbReference>
<feature type="transmembrane region" description="Helical" evidence="5">
    <location>
        <begin position="15"/>
        <end position="34"/>
    </location>
</feature>
<dbReference type="PANTHER" id="PTHR43229:SF2">
    <property type="entry name" value="NODULATION PROTEIN J"/>
    <property type="match status" value="1"/>
</dbReference>
<evidence type="ECO:0000256" key="4">
    <source>
        <dbReference type="ARBA" id="ARBA00023136"/>
    </source>
</evidence>
<keyword evidence="3 5" id="KW-1133">Transmembrane helix</keyword>
<keyword evidence="2 5" id="KW-0812">Transmembrane</keyword>
<evidence type="ECO:0000259" key="6">
    <source>
        <dbReference type="PROSITE" id="PS51012"/>
    </source>
</evidence>
<dbReference type="InterPro" id="IPR000412">
    <property type="entry name" value="ABC_2_transport"/>
</dbReference>
<name>A0A410Q9U5_9FIRM</name>
<keyword evidence="5" id="KW-1003">Cell membrane</keyword>
<dbReference type="GO" id="GO:0140359">
    <property type="term" value="F:ABC-type transporter activity"/>
    <property type="evidence" value="ECO:0007669"/>
    <property type="project" value="InterPro"/>
</dbReference>
<keyword evidence="4 5" id="KW-0472">Membrane</keyword>
<keyword evidence="5" id="KW-0813">Transport</keyword>
<feature type="transmembrane region" description="Helical" evidence="5">
    <location>
        <begin position="223"/>
        <end position="243"/>
    </location>
</feature>
<dbReference type="Proteomes" id="UP000287969">
    <property type="component" value="Chromosome"/>
</dbReference>
<dbReference type="GO" id="GO:0043190">
    <property type="term" value="C:ATP-binding cassette (ABC) transporter complex"/>
    <property type="evidence" value="ECO:0007669"/>
    <property type="project" value="InterPro"/>
</dbReference>
<dbReference type="KEGG" id="spoa:EQM13_03710"/>
<feature type="transmembrane region" description="Helical" evidence="5">
    <location>
        <begin position="54"/>
        <end position="77"/>
    </location>
</feature>
<gene>
    <name evidence="7" type="ORF">EQM13_03710</name>
</gene>
<comment type="similarity">
    <text evidence="5">Belongs to the ABC-2 integral membrane protein family.</text>
</comment>
<dbReference type="PANTHER" id="PTHR43229">
    <property type="entry name" value="NODULATION PROTEIN J"/>
    <property type="match status" value="1"/>
</dbReference>